<dbReference type="Proteomes" id="UP000582974">
    <property type="component" value="Unassembled WGS sequence"/>
</dbReference>
<dbReference type="InterPro" id="IPR036689">
    <property type="entry name" value="ESAT-6-like_sf"/>
</dbReference>
<accession>A0A838AAR3</accession>
<evidence type="ECO:0000259" key="2">
    <source>
        <dbReference type="Pfam" id="PF21725"/>
    </source>
</evidence>
<sequence>MTLSPGQRPHGTPLDVDDYPGIGFDPAHGDVGVVGELARQILDTAECAGRAYDSLSSIVRGREGVWCGEAADAFTERLDDLPGYLDKARESLEKAGNALDVWADQLRGHQRRRAEIERAIQDLLGKLDIANDDVRRTWHDWRAYPHDSAAGGAYENARRKADDLADRIEDLRKEARDDVLESWREDGRRCAAALNDAGAIAPDVGRFERLGDAFKDVIGAVGDIAGIVAAVAGLLACIPVLAPVMGPVALVAGGVALAANATDMALNGSWDDPMAWVGLGGDALGMVPGVGAAVRGAKGVFRTADAATDGARTLSQGLDAAGSLPTNGAVNASGGMRGALKAVADDALPDGKVDVAVSALGVPAAGAGASDDDTVDGTGKVSAAILNGIGAAR</sequence>
<dbReference type="Gene3D" id="1.10.287.1060">
    <property type="entry name" value="ESAT-6-like"/>
    <property type="match status" value="1"/>
</dbReference>
<name>A0A838AAR3_9PSEU</name>
<evidence type="ECO:0000313" key="4">
    <source>
        <dbReference type="Proteomes" id="UP000582974"/>
    </source>
</evidence>
<dbReference type="EMBL" id="JACCKD010000004">
    <property type="protein sequence ID" value="MBA0126331.1"/>
    <property type="molecule type" value="Genomic_DNA"/>
</dbReference>
<dbReference type="SUPFAM" id="SSF140453">
    <property type="entry name" value="EsxAB dimer-like"/>
    <property type="match status" value="1"/>
</dbReference>
<reference evidence="3 4" key="1">
    <citation type="submission" date="2020-07" db="EMBL/GenBank/DDBJ databases">
        <title>Genome of Haloechinothrix sp.</title>
        <authorList>
            <person name="Tang S.-K."/>
            <person name="Yang L."/>
            <person name="Zhu W.-Y."/>
        </authorList>
    </citation>
    <scope>NUCLEOTIDE SEQUENCE [LARGE SCALE GENOMIC DNA]</scope>
    <source>
        <strain evidence="3 4">YIM 98757</strain>
    </source>
</reference>
<dbReference type="AlphaFoldDB" id="A0A838AAR3"/>
<organism evidence="3 4">
    <name type="scientific">Haloechinothrix aidingensis</name>
    <dbReference type="NCBI Taxonomy" id="2752311"/>
    <lineage>
        <taxon>Bacteria</taxon>
        <taxon>Bacillati</taxon>
        <taxon>Actinomycetota</taxon>
        <taxon>Actinomycetes</taxon>
        <taxon>Pseudonocardiales</taxon>
        <taxon>Pseudonocardiaceae</taxon>
        <taxon>Haloechinothrix</taxon>
    </lineage>
</organism>
<keyword evidence="4" id="KW-1185">Reference proteome</keyword>
<dbReference type="RefSeq" id="WP_180893169.1">
    <property type="nucleotide sequence ID" value="NZ_JACCKD010000004.1"/>
</dbReference>
<dbReference type="InterPro" id="IPR049082">
    <property type="entry name" value="T7SS_signal"/>
</dbReference>
<evidence type="ECO:0000256" key="1">
    <source>
        <dbReference type="SAM" id="Coils"/>
    </source>
</evidence>
<proteinExistence type="predicted"/>
<gene>
    <name evidence="3" type="ORF">H0B56_12335</name>
</gene>
<feature type="domain" description="Putative T7SS secretion signal" evidence="2">
    <location>
        <begin position="28"/>
        <end position="197"/>
    </location>
</feature>
<keyword evidence="1" id="KW-0175">Coiled coil</keyword>
<protein>
    <recommendedName>
        <fullName evidence="2">Putative T7SS secretion signal domain-containing protein</fullName>
    </recommendedName>
</protein>
<feature type="coiled-coil region" evidence="1">
    <location>
        <begin position="106"/>
        <end position="181"/>
    </location>
</feature>
<comment type="caution">
    <text evidence="3">The sequence shown here is derived from an EMBL/GenBank/DDBJ whole genome shotgun (WGS) entry which is preliminary data.</text>
</comment>
<evidence type="ECO:0000313" key="3">
    <source>
        <dbReference type="EMBL" id="MBA0126331.1"/>
    </source>
</evidence>
<dbReference type="Pfam" id="PF21725">
    <property type="entry name" value="T7SS_signal"/>
    <property type="match status" value="1"/>
</dbReference>